<dbReference type="AlphaFoldDB" id="A0A381RAC3"/>
<proteinExistence type="predicted"/>
<name>A0A381RAC3_9ZZZZ</name>
<dbReference type="Pfam" id="PF24777">
    <property type="entry name" value="DUF7700"/>
    <property type="match status" value="1"/>
</dbReference>
<organism evidence="2">
    <name type="scientific">marine metagenome</name>
    <dbReference type="NCBI Taxonomy" id="408172"/>
    <lineage>
        <taxon>unclassified sequences</taxon>
        <taxon>metagenomes</taxon>
        <taxon>ecological metagenomes</taxon>
    </lineage>
</organism>
<accession>A0A381RAC3</accession>
<evidence type="ECO:0000313" key="2">
    <source>
        <dbReference type="EMBL" id="SUZ88705.1"/>
    </source>
</evidence>
<dbReference type="EMBL" id="UINC01001783">
    <property type="protein sequence ID" value="SUZ88705.1"/>
    <property type="molecule type" value="Genomic_DNA"/>
</dbReference>
<protein>
    <recommendedName>
        <fullName evidence="1">DUF7700 domain-containing protein</fullName>
    </recommendedName>
</protein>
<gene>
    <name evidence="2" type="ORF">METZ01_LOCUS41559</name>
</gene>
<dbReference type="InterPro" id="IPR056117">
    <property type="entry name" value="DUF7700"/>
</dbReference>
<reference evidence="2" key="1">
    <citation type="submission" date="2018-05" db="EMBL/GenBank/DDBJ databases">
        <authorList>
            <person name="Lanie J.A."/>
            <person name="Ng W.-L."/>
            <person name="Kazmierczak K.M."/>
            <person name="Andrzejewski T.M."/>
            <person name="Davidsen T.M."/>
            <person name="Wayne K.J."/>
            <person name="Tettelin H."/>
            <person name="Glass J.I."/>
            <person name="Rusch D."/>
            <person name="Podicherti R."/>
            <person name="Tsui H.-C.T."/>
            <person name="Winkler M.E."/>
        </authorList>
    </citation>
    <scope>NUCLEOTIDE SEQUENCE</scope>
</reference>
<sequence length="84" mass="9933">MAWNTVHPPKAPKKGQDNELLRFDCFEVAHHYRYRNATMKKNERFMLDFIDEGDSRAWTLDKIRNRLPIILIRCEAEDIAGSID</sequence>
<evidence type="ECO:0000259" key="1">
    <source>
        <dbReference type="Pfam" id="PF24777"/>
    </source>
</evidence>
<feature type="domain" description="DUF7700" evidence="1">
    <location>
        <begin position="14"/>
        <end position="84"/>
    </location>
</feature>